<gene>
    <name evidence="2" type="ORF">EW093_05685</name>
</gene>
<evidence type="ECO:0000313" key="3">
    <source>
        <dbReference type="Proteomes" id="UP000323824"/>
    </source>
</evidence>
<keyword evidence="1" id="KW-0812">Transmembrane</keyword>
<name>A0A5C1QC19_9SPIO</name>
<accession>A0A5C1QC19</accession>
<keyword evidence="1" id="KW-1133">Transmembrane helix</keyword>
<dbReference type="EMBL" id="CP035807">
    <property type="protein sequence ID" value="QEN04216.1"/>
    <property type="molecule type" value="Genomic_DNA"/>
</dbReference>
<evidence type="ECO:0000313" key="2">
    <source>
        <dbReference type="EMBL" id="QEN04216.1"/>
    </source>
</evidence>
<organism evidence="2 3">
    <name type="scientific">Thiospirochaeta perfilievii</name>
    <dbReference type="NCBI Taxonomy" id="252967"/>
    <lineage>
        <taxon>Bacteria</taxon>
        <taxon>Pseudomonadati</taxon>
        <taxon>Spirochaetota</taxon>
        <taxon>Spirochaetia</taxon>
        <taxon>Spirochaetales</taxon>
        <taxon>Spirochaetaceae</taxon>
        <taxon>Thiospirochaeta</taxon>
    </lineage>
</organism>
<evidence type="ECO:0000256" key="1">
    <source>
        <dbReference type="SAM" id="Phobius"/>
    </source>
</evidence>
<reference evidence="2 3" key="2">
    <citation type="submission" date="2019-09" db="EMBL/GenBank/DDBJ databases">
        <title>Complete Genome Sequence and Methylome Analysis of free living Spirochaetas.</title>
        <authorList>
            <person name="Leshcheva N."/>
            <person name="Mikheeva N."/>
        </authorList>
    </citation>
    <scope>NUCLEOTIDE SEQUENCE [LARGE SCALE GENOMIC DNA]</scope>
    <source>
        <strain evidence="2 3">P</strain>
    </source>
</reference>
<protein>
    <submittedName>
        <fullName evidence="2">Uncharacterized protein</fullName>
    </submittedName>
</protein>
<dbReference type="Proteomes" id="UP000323824">
    <property type="component" value="Chromosome"/>
</dbReference>
<dbReference type="KEGG" id="sper:EW093_05685"/>
<keyword evidence="1" id="KW-0472">Membrane</keyword>
<sequence>MIFTPTSSNDDGYILLDTIISLLILTILLANVYGLVIKGLQFKSELNERVTASINKSLEYDEQFKNL</sequence>
<dbReference type="AlphaFoldDB" id="A0A5C1QC19"/>
<dbReference type="RefSeq" id="WP_149567464.1">
    <property type="nucleotide sequence ID" value="NZ_CP035807.1"/>
</dbReference>
<reference evidence="2 3" key="1">
    <citation type="submission" date="2019-02" db="EMBL/GenBank/DDBJ databases">
        <authorList>
            <person name="Fomenkov A."/>
            <person name="Dubinina G."/>
            <person name="Grabovich M."/>
            <person name="Vincze T."/>
            <person name="Roberts R.J."/>
        </authorList>
    </citation>
    <scope>NUCLEOTIDE SEQUENCE [LARGE SCALE GENOMIC DNA]</scope>
    <source>
        <strain evidence="2 3">P</strain>
    </source>
</reference>
<proteinExistence type="predicted"/>
<feature type="transmembrane region" description="Helical" evidence="1">
    <location>
        <begin position="12"/>
        <end position="36"/>
    </location>
</feature>
<keyword evidence="3" id="KW-1185">Reference proteome</keyword>